<feature type="compositionally biased region" description="Polar residues" evidence="1">
    <location>
        <begin position="129"/>
        <end position="139"/>
    </location>
</feature>
<proteinExistence type="predicted"/>
<dbReference type="OrthoDB" id="10652622at2759"/>
<keyword evidence="2" id="KW-0812">Transmembrane</keyword>
<feature type="compositionally biased region" description="Basic residues" evidence="1">
    <location>
        <begin position="31"/>
        <end position="41"/>
    </location>
</feature>
<keyword evidence="2" id="KW-1133">Transmembrane helix</keyword>
<feature type="compositionally biased region" description="Basic and acidic residues" evidence="1">
    <location>
        <begin position="254"/>
        <end position="278"/>
    </location>
</feature>
<dbReference type="AlphaFoldDB" id="A0A7M7J5D5"/>
<dbReference type="EnsemblMetazoa" id="XM_022791369">
    <property type="protein sequence ID" value="XP_022647104"/>
    <property type="gene ID" value="LOC111244358"/>
</dbReference>
<feature type="compositionally biased region" description="Basic and acidic residues" evidence="1">
    <location>
        <begin position="84"/>
        <end position="95"/>
    </location>
</feature>
<reference evidence="3" key="1">
    <citation type="submission" date="2021-01" db="UniProtKB">
        <authorList>
            <consortium name="EnsemblMetazoa"/>
        </authorList>
    </citation>
    <scope>IDENTIFICATION</scope>
</reference>
<feature type="region of interest" description="Disordered" evidence="1">
    <location>
        <begin position="1"/>
        <end position="208"/>
    </location>
</feature>
<dbReference type="KEGG" id="vde:111244358"/>
<evidence type="ECO:0000256" key="2">
    <source>
        <dbReference type="SAM" id="Phobius"/>
    </source>
</evidence>
<feature type="region of interest" description="Disordered" evidence="1">
    <location>
        <begin position="254"/>
        <end position="284"/>
    </location>
</feature>
<keyword evidence="2" id="KW-0472">Membrane</keyword>
<protein>
    <submittedName>
        <fullName evidence="3">Uncharacterized protein</fullName>
    </submittedName>
</protein>
<organism evidence="3 4">
    <name type="scientific">Varroa destructor</name>
    <name type="common">Honeybee mite</name>
    <dbReference type="NCBI Taxonomy" id="109461"/>
    <lineage>
        <taxon>Eukaryota</taxon>
        <taxon>Metazoa</taxon>
        <taxon>Ecdysozoa</taxon>
        <taxon>Arthropoda</taxon>
        <taxon>Chelicerata</taxon>
        <taxon>Arachnida</taxon>
        <taxon>Acari</taxon>
        <taxon>Parasitiformes</taxon>
        <taxon>Mesostigmata</taxon>
        <taxon>Gamasina</taxon>
        <taxon>Dermanyssoidea</taxon>
        <taxon>Varroidae</taxon>
        <taxon>Varroa</taxon>
    </lineage>
</organism>
<dbReference type="InParanoid" id="A0A7M7J5D5"/>
<evidence type="ECO:0000256" key="1">
    <source>
        <dbReference type="SAM" id="MobiDB-lite"/>
    </source>
</evidence>
<feature type="transmembrane region" description="Helical" evidence="2">
    <location>
        <begin position="318"/>
        <end position="339"/>
    </location>
</feature>
<dbReference type="Proteomes" id="UP000594260">
    <property type="component" value="Unplaced"/>
</dbReference>
<dbReference type="RefSeq" id="XP_022647104.1">
    <property type="nucleotide sequence ID" value="XM_022791369.1"/>
</dbReference>
<feature type="compositionally biased region" description="Basic residues" evidence="1">
    <location>
        <begin position="197"/>
        <end position="206"/>
    </location>
</feature>
<evidence type="ECO:0000313" key="3">
    <source>
        <dbReference type="EnsemblMetazoa" id="XP_022647104"/>
    </source>
</evidence>
<name>A0A7M7J5D5_VARDE</name>
<keyword evidence="4" id="KW-1185">Reference proteome</keyword>
<evidence type="ECO:0000313" key="4">
    <source>
        <dbReference type="Proteomes" id="UP000594260"/>
    </source>
</evidence>
<feature type="compositionally biased region" description="Basic and acidic residues" evidence="1">
    <location>
        <begin position="1"/>
        <end position="13"/>
    </location>
</feature>
<accession>A0A7M7J5D5</accession>
<sequence length="601" mass="68106">MKSKRDRSLRDSKPSSLNRKIPNEKSSFRGSGRKSRKRRLRPGLSSTKPRDRDPASQAKSTKPNPESQTQSTKRISGSWPSSRETQKPILEDQKPNLKASVLTVESDDQCPKPLGKDGKTAQTPPYAPNTKTTFTSLTPQPWDVPFKPTNAIRKPTNANLKPSAKVDKPIAPAAKPSRIDSKVTHTSAKPWGAKSSRNSRKPKAKNLKPPLISKLIRKCRKQPGVSAKILASRTAQSPRIRRYFKQPVETISEGTEKIDLKRNENRPKDKHLPTKNDFTDSANPKIKNTKSKYAEFFLWQLLRGGDADEPHRKMWPRLLIVAFCSLGVVALIVSIILAVQNRKTVGAVRKTDELADWGDLQNSLGNWCPEYETRDAGFATKLVSQDFSMLQNYLNTRVLSIHSIAHFELNVSEVQSISRGVPFLAFIIPVKKAVMAFVLDFSSRTVKRLALSPNSMNFVHKIVRRLPHQSYGKLFMDSEEKHSIGVRFDLSYAEDRLQFWLCHIIVERSTRYDCVIKEDFQVPLRPIRTVMHPIVYISSAMVTYDSSRHAPSISLDVNIPRNVSYICELREQQLNGLPVQKCRRSDGEMYSCRDGEMRQKA</sequence>
<feature type="compositionally biased region" description="Polar residues" evidence="1">
    <location>
        <begin position="57"/>
        <end position="83"/>
    </location>
</feature>
<dbReference type="GeneID" id="111244358"/>